<gene>
    <name evidence="3" type="ORF">H310_03765</name>
</gene>
<protein>
    <submittedName>
        <fullName evidence="3">Uncharacterized protein</fullName>
    </submittedName>
</protein>
<feature type="region of interest" description="Disordered" evidence="1">
    <location>
        <begin position="282"/>
        <end position="304"/>
    </location>
</feature>
<feature type="compositionally biased region" description="Polar residues" evidence="1">
    <location>
        <begin position="290"/>
        <end position="302"/>
    </location>
</feature>
<dbReference type="AlphaFoldDB" id="A0A024UJZ3"/>
<accession>A0A024UJZ3</accession>
<keyword evidence="2" id="KW-0472">Membrane</keyword>
<dbReference type="OrthoDB" id="77709at2759"/>
<organism evidence="3">
    <name type="scientific">Aphanomyces invadans</name>
    <dbReference type="NCBI Taxonomy" id="157072"/>
    <lineage>
        <taxon>Eukaryota</taxon>
        <taxon>Sar</taxon>
        <taxon>Stramenopiles</taxon>
        <taxon>Oomycota</taxon>
        <taxon>Saprolegniomycetes</taxon>
        <taxon>Saprolegniales</taxon>
        <taxon>Verrucalvaceae</taxon>
        <taxon>Aphanomyces</taxon>
    </lineage>
</organism>
<reference evidence="3" key="1">
    <citation type="submission" date="2013-12" db="EMBL/GenBank/DDBJ databases">
        <title>The Genome Sequence of Aphanomyces invadans NJM9701.</title>
        <authorList>
            <consortium name="The Broad Institute Genomics Platform"/>
            <person name="Russ C."/>
            <person name="Tyler B."/>
            <person name="van West P."/>
            <person name="Dieguez-Uribeondo J."/>
            <person name="Young S.K."/>
            <person name="Zeng Q."/>
            <person name="Gargeya S."/>
            <person name="Fitzgerald M."/>
            <person name="Abouelleil A."/>
            <person name="Alvarado L."/>
            <person name="Chapman S.B."/>
            <person name="Gainer-Dewar J."/>
            <person name="Goldberg J."/>
            <person name="Griggs A."/>
            <person name="Gujja S."/>
            <person name="Hansen M."/>
            <person name="Howarth C."/>
            <person name="Imamovic A."/>
            <person name="Ireland A."/>
            <person name="Larimer J."/>
            <person name="McCowan C."/>
            <person name="Murphy C."/>
            <person name="Pearson M."/>
            <person name="Poon T.W."/>
            <person name="Priest M."/>
            <person name="Roberts A."/>
            <person name="Saif S."/>
            <person name="Shea T."/>
            <person name="Sykes S."/>
            <person name="Wortman J."/>
            <person name="Nusbaum C."/>
            <person name="Birren B."/>
        </authorList>
    </citation>
    <scope>NUCLEOTIDE SEQUENCE [LARGE SCALE GENOMIC DNA]</scope>
    <source>
        <strain evidence="3">NJM9701</strain>
    </source>
</reference>
<evidence type="ECO:0000256" key="1">
    <source>
        <dbReference type="SAM" id="MobiDB-lite"/>
    </source>
</evidence>
<name>A0A024UJZ3_9STRA</name>
<keyword evidence="2" id="KW-0812">Transmembrane</keyword>
<dbReference type="EMBL" id="KI913956">
    <property type="protein sequence ID" value="ETW06192.1"/>
    <property type="molecule type" value="Genomic_DNA"/>
</dbReference>
<evidence type="ECO:0000313" key="3">
    <source>
        <dbReference type="EMBL" id="ETW06192.1"/>
    </source>
</evidence>
<sequence length="452" mass="51478">MQLILHSATFLHDLYDYFQDTTAPCFAAVAIVFMCQLLYLIPAQTLVQAKKDTLDFKTFVATIFSASSCTSTLSVMHTSVIESAQPLFDIPTDENSVDDEYNVAFDDSEPPVPPRQHLATTSTRTSGISGIQAQFVASGVILDDLSFLEPDLCTLADWQAEVDARMAMPTKLAPTRELDNELVSLLTEMKPKAHFMTAATYYMTHPKQWHAFMRNPIVHESCRTLGIAMETLQHRSLESFRRDHANVVPEMVARVRHQAHERERQECIALILQTQPLLQAKHETAAGGPSTPTSPDVATTRPTKQRIRPLPRAMEAPKQTKEDTDRMRLIREAKLLENAERWKDTKESIRRAATRRADALQRTELGFKKKEFEAEVKRKGRDAKAEQDQRRKLIIERVVKQKTTVELKPQSAQEQRLVNELHKIELNEHIHRADRLKHAKEYQKACLATQGH</sequence>
<dbReference type="RefSeq" id="XP_008865969.1">
    <property type="nucleotide sequence ID" value="XM_008867747.1"/>
</dbReference>
<dbReference type="VEuPathDB" id="FungiDB:H310_03765"/>
<evidence type="ECO:0000256" key="2">
    <source>
        <dbReference type="SAM" id="Phobius"/>
    </source>
</evidence>
<proteinExistence type="predicted"/>
<keyword evidence="2" id="KW-1133">Transmembrane helix</keyword>
<feature type="transmembrane region" description="Helical" evidence="2">
    <location>
        <begin position="21"/>
        <end position="41"/>
    </location>
</feature>
<dbReference type="GeneID" id="20080815"/>